<keyword evidence="3" id="KW-1185">Reference proteome</keyword>
<proteinExistence type="predicted"/>
<dbReference type="Proteomes" id="UP000549394">
    <property type="component" value="Unassembled WGS sequence"/>
</dbReference>
<reference evidence="2 3" key="1">
    <citation type="submission" date="2020-08" db="EMBL/GenBank/DDBJ databases">
        <authorList>
            <person name="Hejnol A."/>
        </authorList>
    </citation>
    <scope>NUCLEOTIDE SEQUENCE [LARGE SCALE GENOMIC DNA]</scope>
</reference>
<organism evidence="2 3">
    <name type="scientific">Dimorphilus gyrociliatus</name>
    <dbReference type="NCBI Taxonomy" id="2664684"/>
    <lineage>
        <taxon>Eukaryota</taxon>
        <taxon>Metazoa</taxon>
        <taxon>Spiralia</taxon>
        <taxon>Lophotrochozoa</taxon>
        <taxon>Annelida</taxon>
        <taxon>Polychaeta</taxon>
        <taxon>Polychaeta incertae sedis</taxon>
        <taxon>Dinophilidae</taxon>
        <taxon>Dimorphilus</taxon>
    </lineage>
</organism>
<evidence type="ECO:0000313" key="2">
    <source>
        <dbReference type="EMBL" id="CAD5121020.1"/>
    </source>
</evidence>
<evidence type="ECO:0000256" key="1">
    <source>
        <dbReference type="SAM" id="SignalP"/>
    </source>
</evidence>
<evidence type="ECO:0000313" key="3">
    <source>
        <dbReference type="Proteomes" id="UP000549394"/>
    </source>
</evidence>
<keyword evidence="1" id="KW-0732">Signal</keyword>
<accession>A0A7I8VXC4</accession>
<sequence>MSFLRVVFVYIVFNIQLEYGFGYKCDAITASSCTKDLNNVMLSFSKFTNPKLIEEKCRGQIVRMHESKACLRSNLKNCEDKSFLDQLQKAVNNKSPQCLSVDKCGKYVEKAMDLYQCFVFFSHKSICSKFEDAISCALPIISSCQILGPFAASISKKFQKALKGTCPNAKIPSEFSLSSKVFERELLTCKDTLNHNNNIKKCRTKFDVTMKDAYQESNNLEFYCIAAYELIECMFNEAIDCPIMDKYLEISTYSYMVLMKPFCGNFTNPTENECNILSVSEALREILKEKNSYEDDKPKGAREILKLSNFEIFDLCGRLTNAKTREFGRNLNLEKCPIRVKKLANYTQEYVDVTLGYCRSLETCYNRNKEIDYLETCINGIVVNQTTDGDYCKAVEMVLDCLAETKCQEVANFYKFINKMEIQSGISKCFNDSKLHTKLLISISDISRWY</sequence>
<protein>
    <submittedName>
        <fullName evidence="2">DgyrCDS9562</fullName>
    </submittedName>
</protein>
<dbReference type="EMBL" id="CAJFCJ010000013">
    <property type="protein sequence ID" value="CAD5121020.1"/>
    <property type="molecule type" value="Genomic_DNA"/>
</dbReference>
<dbReference type="AlphaFoldDB" id="A0A7I8VXC4"/>
<name>A0A7I8VXC4_9ANNE</name>
<feature type="signal peptide" evidence="1">
    <location>
        <begin position="1"/>
        <end position="22"/>
    </location>
</feature>
<feature type="chain" id="PRO_5029484101" evidence="1">
    <location>
        <begin position="23"/>
        <end position="450"/>
    </location>
</feature>
<gene>
    <name evidence="2" type="ORF">DGYR_LOCUS9023</name>
</gene>
<comment type="caution">
    <text evidence="2">The sequence shown here is derived from an EMBL/GenBank/DDBJ whole genome shotgun (WGS) entry which is preliminary data.</text>
</comment>